<dbReference type="Gene3D" id="1.10.40.60">
    <property type="entry name" value="EpsJ-like"/>
    <property type="match status" value="3"/>
</dbReference>
<evidence type="ECO:0000313" key="5">
    <source>
        <dbReference type="Proteomes" id="UP000197446"/>
    </source>
</evidence>
<dbReference type="InterPro" id="IPR045584">
    <property type="entry name" value="Pilin-like"/>
</dbReference>
<comment type="subcellular location">
    <subcellularLocation>
        <location evidence="1">Cell inner membrane</location>
    </subcellularLocation>
</comment>
<reference evidence="4 5" key="1">
    <citation type="journal article" date="2007" name="Int. J. Syst. Evol. Microbiol.">
        <title>Description of Pelomonas aquatica sp. nov. and Pelomonas puraquae sp. nov., isolated from industrial and haemodialysis water.</title>
        <authorList>
            <person name="Gomila M."/>
            <person name="Bowien B."/>
            <person name="Falsen E."/>
            <person name="Moore E.R."/>
            <person name="Lalucat J."/>
        </authorList>
    </citation>
    <scope>NUCLEOTIDE SEQUENCE [LARGE SCALE GENOMIC DNA]</scope>
    <source>
        <strain evidence="4 5">CCUG 52769</strain>
    </source>
</reference>
<dbReference type="NCBIfam" id="NF037980">
    <property type="entry name" value="T2SS_GspK"/>
    <property type="match status" value="1"/>
</dbReference>
<proteinExistence type="inferred from homology"/>
<name>A0A254NDL4_9BURK</name>
<keyword evidence="1 2" id="KW-0472">Membrane</keyword>
<accession>A0A254NDL4</accession>
<feature type="transmembrane region" description="Helical" evidence="2">
    <location>
        <begin position="20"/>
        <end position="39"/>
    </location>
</feature>
<dbReference type="GO" id="GO:0005886">
    <property type="term" value="C:plasma membrane"/>
    <property type="evidence" value="ECO:0007669"/>
    <property type="project" value="UniProtKB-SubCell"/>
</dbReference>
<dbReference type="InterPro" id="IPR049179">
    <property type="entry name" value="T2SSK_SAM-like_2nd"/>
</dbReference>
<organism evidence="4 5">
    <name type="scientific">Roseateles puraquae</name>
    <dbReference type="NCBI Taxonomy" id="431059"/>
    <lineage>
        <taxon>Bacteria</taxon>
        <taxon>Pseudomonadati</taxon>
        <taxon>Pseudomonadota</taxon>
        <taxon>Betaproteobacteria</taxon>
        <taxon>Burkholderiales</taxon>
        <taxon>Sphaerotilaceae</taxon>
        <taxon>Roseateles</taxon>
    </lineage>
</organism>
<dbReference type="OrthoDB" id="5293133at2"/>
<keyword evidence="1" id="KW-0997">Cell inner membrane</keyword>
<dbReference type="PIRSF" id="PIRSF002786">
    <property type="entry name" value="XcpX"/>
    <property type="match status" value="1"/>
</dbReference>
<evidence type="ECO:0000313" key="4">
    <source>
        <dbReference type="EMBL" id="OWR06049.1"/>
    </source>
</evidence>
<gene>
    <name evidence="4" type="ORF">CDO81_06370</name>
</gene>
<dbReference type="Gene3D" id="3.30.1300.30">
    <property type="entry name" value="GSPII I/J protein-like"/>
    <property type="match status" value="2"/>
</dbReference>
<dbReference type="AlphaFoldDB" id="A0A254NDL4"/>
<dbReference type="Pfam" id="PF03934">
    <property type="entry name" value="T2SSK"/>
    <property type="match status" value="1"/>
</dbReference>
<dbReference type="RefSeq" id="WP_088482251.1">
    <property type="nucleotide sequence ID" value="NZ_NISI01000001.1"/>
</dbReference>
<keyword evidence="2" id="KW-0812">Transmembrane</keyword>
<dbReference type="GO" id="GO:0009306">
    <property type="term" value="P:protein secretion"/>
    <property type="evidence" value="ECO:0007669"/>
    <property type="project" value="InterPro"/>
</dbReference>
<keyword evidence="1" id="KW-0813">Transport</keyword>
<dbReference type="Proteomes" id="UP000197446">
    <property type="component" value="Unassembled WGS sequence"/>
</dbReference>
<keyword evidence="1" id="KW-1003">Cell membrane</keyword>
<feature type="domain" description="T2SS protein K second SAM-like" evidence="3">
    <location>
        <begin position="230"/>
        <end position="281"/>
    </location>
</feature>
<protein>
    <recommendedName>
        <fullName evidence="1">Type II secretion system protein K</fullName>
    </recommendedName>
</protein>
<sequence>MRCRPVALTSSRPTQRGAALLTAMIIVTLIASLAAGMVWQQYRAVQIEAADRARAQSAWILQGALDWARLILQEDAKQNRNKPVDHLGEPWAVPLAEARLSTFLAADKNSASDDEGPEAFLSGSIEDAQSRYNLRALLGGSTVPPLEQRVLERLCSQVNAPPGTAAVIIAGMRAAFPSAASGASAPAASASETGPLQPAGLDQLSWFGLDADTIKRLQPYLVLLPKATPVNLNTAPREVIAALFDGVDLATAERMVQGRKAKPLNDIANDAAAYLSADALAQATAARAAVTSSYFIVTGRLRLEERQLEQRSLIERQNLNMVVLARERINQLLDR</sequence>
<evidence type="ECO:0000256" key="2">
    <source>
        <dbReference type="SAM" id="Phobius"/>
    </source>
</evidence>
<comment type="similarity">
    <text evidence="1">Belongs to the GSP K family.</text>
</comment>
<comment type="caution">
    <text evidence="4">The sequence shown here is derived from an EMBL/GenBank/DDBJ whole genome shotgun (WGS) entry which is preliminary data.</text>
</comment>
<dbReference type="EMBL" id="NISI01000001">
    <property type="protein sequence ID" value="OWR06049.1"/>
    <property type="molecule type" value="Genomic_DNA"/>
</dbReference>
<dbReference type="SUPFAM" id="SSF54523">
    <property type="entry name" value="Pili subunits"/>
    <property type="match status" value="1"/>
</dbReference>
<dbReference type="InterPro" id="IPR005628">
    <property type="entry name" value="GspK"/>
</dbReference>
<keyword evidence="5" id="KW-1185">Reference proteome</keyword>
<evidence type="ECO:0000256" key="1">
    <source>
        <dbReference type="PIRNR" id="PIRNR002786"/>
    </source>
</evidence>
<dbReference type="PANTHER" id="PTHR38831:SF1">
    <property type="entry name" value="TYPE II SECRETION SYSTEM PROTEIN K-RELATED"/>
    <property type="match status" value="1"/>
</dbReference>
<evidence type="ECO:0000259" key="3">
    <source>
        <dbReference type="Pfam" id="PF03934"/>
    </source>
</evidence>
<keyword evidence="2" id="KW-1133">Transmembrane helix</keyword>
<dbReference type="InterPro" id="IPR038072">
    <property type="entry name" value="GspK_central_sf"/>
</dbReference>
<dbReference type="PANTHER" id="PTHR38831">
    <property type="entry name" value="TYPE II SECRETION SYSTEM PROTEIN K"/>
    <property type="match status" value="1"/>
</dbReference>